<organism evidence="2 3">
    <name type="scientific">Platanthera guangdongensis</name>
    <dbReference type="NCBI Taxonomy" id="2320717"/>
    <lineage>
        <taxon>Eukaryota</taxon>
        <taxon>Viridiplantae</taxon>
        <taxon>Streptophyta</taxon>
        <taxon>Embryophyta</taxon>
        <taxon>Tracheophyta</taxon>
        <taxon>Spermatophyta</taxon>
        <taxon>Magnoliopsida</taxon>
        <taxon>Liliopsida</taxon>
        <taxon>Asparagales</taxon>
        <taxon>Orchidaceae</taxon>
        <taxon>Orchidoideae</taxon>
        <taxon>Orchideae</taxon>
        <taxon>Orchidinae</taxon>
        <taxon>Platanthera</taxon>
    </lineage>
</organism>
<evidence type="ECO:0000313" key="2">
    <source>
        <dbReference type="EMBL" id="KAK8970860.1"/>
    </source>
</evidence>
<reference evidence="2 3" key="1">
    <citation type="journal article" date="2022" name="Nat. Plants">
        <title>Genomes of leafy and leafless Platanthera orchids illuminate the evolution of mycoheterotrophy.</title>
        <authorList>
            <person name="Li M.H."/>
            <person name="Liu K.W."/>
            <person name="Li Z."/>
            <person name="Lu H.C."/>
            <person name="Ye Q.L."/>
            <person name="Zhang D."/>
            <person name="Wang J.Y."/>
            <person name="Li Y.F."/>
            <person name="Zhong Z.M."/>
            <person name="Liu X."/>
            <person name="Yu X."/>
            <person name="Liu D.K."/>
            <person name="Tu X.D."/>
            <person name="Liu B."/>
            <person name="Hao Y."/>
            <person name="Liao X.Y."/>
            <person name="Jiang Y.T."/>
            <person name="Sun W.H."/>
            <person name="Chen J."/>
            <person name="Chen Y.Q."/>
            <person name="Ai Y."/>
            <person name="Zhai J.W."/>
            <person name="Wu S.S."/>
            <person name="Zhou Z."/>
            <person name="Hsiao Y.Y."/>
            <person name="Wu W.L."/>
            <person name="Chen Y.Y."/>
            <person name="Lin Y.F."/>
            <person name="Hsu J.L."/>
            <person name="Li C.Y."/>
            <person name="Wang Z.W."/>
            <person name="Zhao X."/>
            <person name="Zhong W.Y."/>
            <person name="Ma X.K."/>
            <person name="Ma L."/>
            <person name="Huang J."/>
            <person name="Chen G.Z."/>
            <person name="Huang M.Z."/>
            <person name="Huang L."/>
            <person name="Peng D.H."/>
            <person name="Luo Y.B."/>
            <person name="Zou S.Q."/>
            <person name="Chen S.P."/>
            <person name="Lan S."/>
            <person name="Tsai W.C."/>
            <person name="Van de Peer Y."/>
            <person name="Liu Z.J."/>
        </authorList>
    </citation>
    <scope>NUCLEOTIDE SEQUENCE [LARGE SCALE GENOMIC DNA]</scope>
    <source>
        <strain evidence="2">Lor288</strain>
    </source>
</reference>
<proteinExistence type="predicted"/>
<sequence length="425" mass="47714">MREGKVHCSCTKEAGISGKLEVLGGKILTAHDQWPYYYPRAYPRAEIGGFFVRILQIGATTCAVVREEKCTWSGLLSPISRLSSISAEIPRTISDRAQRVTLVISVFVLASDVAMVSGGGGTLLTSIERERRERERRESAGWSWSEFKCCWAKAKTVEGLSEAIATREEVLTAIRVELETCGFTQAVVVLRRGFFLVNLEEERRRTKRKEDGEEVEKRRKKRRSNEGERPTCKALYQIKIQNTNQTKIKGPRVKHYFRSIRSSYGNEWSWSEFRCCWAKAKAVEGLSEAIATKEEAISKGRQGNEAQNIVRVRTPDDAHGPAPMRSLQRRWGPRICGLCHTLLRGALIISGPSLVVLTMLMSLEQKCETVGAGPAVPASLTGYNNKNYKRNRSGRVIEAMLLNEHYCAAIVTIAYRRTAGKGHFK</sequence>
<dbReference type="Proteomes" id="UP001412067">
    <property type="component" value="Unassembled WGS sequence"/>
</dbReference>
<evidence type="ECO:0000256" key="1">
    <source>
        <dbReference type="SAM" id="MobiDB-lite"/>
    </source>
</evidence>
<feature type="region of interest" description="Disordered" evidence="1">
    <location>
        <begin position="207"/>
        <end position="229"/>
    </location>
</feature>
<keyword evidence="3" id="KW-1185">Reference proteome</keyword>
<comment type="caution">
    <text evidence="2">The sequence shown here is derived from an EMBL/GenBank/DDBJ whole genome shotgun (WGS) entry which is preliminary data.</text>
</comment>
<accession>A0ABR2N423</accession>
<gene>
    <name evidence="2" type="ORF">KSP40_PGU010657</name>
</gene>
<feature type="compositionally biased region" description="Basic and acidic residues" evidence="1">
    <location>
        <begin position="207"/>
        <end position="217"/>
    </location>
</feature>
<evidence type="ECO:0000313" key="3">
    <source>
        <dbReference type="Proteomes" id="UP001412067"/>
    </source>
</evidence>
<name>A0ABR2N423_9ASPA</name>
<dbReference type="EMBL" id="JBBWWR010000001">
    <property type="protein sequence ID" value="KAK8970860.1"/>
    <property type="molecule type" value="Genomic_DNA"/>
</dbReference>
<protein>
    <submittedName>
        <fullName evidence="2">Uncharacterized protein</fullName>
    </submittedName>
</protein>